<name>A0AC35TWS7_9BILA</name>
<protein>
    <submittedName>
        <fullName evidence="2">Pyruvate carboxylase</fullName>
    </submittedName>
</protein>
<accession>A0AC35TWS7</accession>
<evidence type="ECO:0000313" key="1">
    <source>
        <dbReference type="Proteomes" id="UP000095286"/>
    </source>
</evidence>
<organism evidence="1 2">
    <name type="scientific">Rhabditophanes sp. KR3021</name>
    <dbReference type="NCBI Taxonomy" id="114890"/>
    <lineage>
        <taxon>Eukaryota</taxon>
        <taxon>Metazoa</taxon>
        <taxon>Ecdysozoa</taxon>
        <taxon>Nematoda</taxon>
        <taxon>Chromadorea</taxon>
        <taxon>Rhabditida</taxon>
        <taxon>Tylenchina</taxon>
        <taxon>Panagrolaimomorpha</taxon>
        <taxon>Strongyloidoidea</taxon>
        <taxon>Alloionematidae</taxon>
        <taxon>Rhabditophanes</taxon>
    </lineage>
</organism>
<dbReference type="Proteomes" id="UP000095286">
    <property type="component" value="Unplaced"/>
</dbReference>
<dbReference type="WBParaSite" id="RSKR_0000509200.1">
    <property type="protein sequence ID" value="RSKR_0000509200.1"/>
    <property type="gene ID" value="RSKR_0000509200"/>
</dbReference>
<reference evidence="2" key="1">
    <citation type="submission" date="2016-11" db="UniProtKB">
        <authorList>
            <consortium name="WormBaseParasite"/>
        </authorList>
    </citation>
    <scope>IDENTIFICATION</scope>
    <source>
        <strain evidence="2">KR3021</strain>
    </source>
</reference>
<sequence length="1178" mass="130232">MIVQRLKVLGTCRYGASLQVRKNSGLKRNEKVVTRDFKKVMVANRGEIAIRVFRALTEMNKTSVSIYAKQDQNSIHRLKSDESYLVGEGLPAIPAYLGIDNIIDVALKNQIDAIHPGYGFLSERADFALACENAGIAFIGPPSAVLARMGDKVAARSAAIEAGIHIIPGTDGTVTCAEEVKDFGNKYGFPIILKAAFGGGGRGMRVIKTEAEIEDGYKRAYSEAHSAFGDGSIFVEKYVERPRHIEVQLLGDKHGNLVHLFERDCSIQRRHQKVIEIAPAPMLDVDARDRMLNDALKLGNHVGYENAGTVEFLLDTNNQHYFMEVNPRIQVEHPVTEQVTGVDLIQAQIRVAEGKSLEDIKLTQQNIKVDGSALQCRITTEDAAQQFQPDSGYISVYRSGQGMGIRLDSASAFQGAIVNNEYDSLLVKVIASARNHHNAVSKMTRALKEFRIRGVKTNIPFLLNVLKQPKFIDGSVDTFFIDENPELFKFVPSQNRAQKLLKYLGEVRVNGPMTPLVTGDSPKDVKPPVPSIKNQPPPKGFRDLLLKQGPQKFAQTLRRHQGCLITDTTFRDAHQSLLATRLRSYDMLKIAPFVSHNMSNLFSLECWGGATFDVSMRFLHECPWDRLVQLREAIPNIPFQMLIRGSNALGYSNYPTNVVNKFTELAFKSGIDIFRVFDCLNYLPSLKIGMEAIGNAGGVIEATICYTGNVADPTRKQYNLEYYVKLAEELVKAGANILCIKDMAGQLKPQAAEILIGTLRNKFPEMPIHVHTHDTSGCGVATLIQCAKSGADVVDAAIDSMSGMTSQPSLGALVASLEESPLDTGLSMESISKYNAYWESTRQLYAPFECTKTMKSGNSDVFKHQIPGGQFTNLQFQSFSLGLGDKFEEVKQKYAEANEVLGDIIKVTPSSKMVGDLAQFMTQQGLTKEQIIEEAAELNFPKSVVEYFQGWLGEGPYGFNEELRAKVLKGKPKLSGPPSNYSKAIDLDQLKTDLEIKHGRSLREVDVLSSCMFPKEFDEFEQFRQTYGPVDKLPTKVFLEGLSVAEQCDIELEKGKTLIVKYLANGYLNDKGEREVYFEMNGQARTIYVTDQEATKSIVSRPKAIPDNKGSVGAAIKGELVDIKVKKGDVITAKTPLFVISAMKMEITVDSPMAGTIKEIYVAKGDALNAGDLVIDIE</sequence>
<evidence type="ECO:0000313" key="2">
    <source>
        <dbReference type="WBParaSite" id="RSKR_0000509200.1"/>
    </source>
</evidence>
<proteinExistence type="predicted"/>